<name>A0A6A2WKA0_HIBSY</name>
<dbReference type="Proteomes" id="UP000436088">
    <property type="component" value="Unassembled WGS sequence"/>
</dbReference>
<reference evidence="1" key="1">
    <citation type="submission" date="2019-09" db="EMBL/GenBank/DDBJ databases">
        <title>Draft genome information of white flower Hibiscus syriacus.</title>
        <authorList>
            <person name="Kim Y.-M."/>
        </authorList>
    </citation>
    <scope>NUCLEOTIDE SEQUENCE [LARGE SCALE GENOMIC DNA]</scope>
    <source>
        <strain evidence="1">YM2019G1</strain>
    </source>
</reference>
<evidence type="ECO:0000313" key="1">
    <source>
        <dbReference type="EMBL" id="KAE8659151.1"/>
    </source>
</evidence>
<dbReference type="AlphaFoldDB" id="A0A6A2WKA0"/>
<sequence>MSRTYQPVKRNPSCNCDDEKKQCTYDRRYAEMSSSSGVLGENLGSFGNQSELAPKGMDVDGGVMVLGEITPPEMVFFHSNPFRSLGQWTTYAYFRQDTFAAFRNAIRSDGFEFHVLLYD</sequence>
<comment type="caution">
    <text evidence="1">The sequence shown here is derived from an EMBL/GenBank/DDBJ whole genome shotgun (WGS) entry which is preliminary data.</text>
</comment>
<organism evidence="1 2">
    <name type="scientific">Hibiscus syriacus</name>
    <name type="common">Rose of Sharon</name>
    <dbReference type="NCBI Taxonomy" id="106335"/>
    <lineage>
        <taxon>Eukaryota</taxon>
        <taxon>Viridiplantae</taxon>
        <taxon>Streptophyta</taxon>
        <taxon>Embryophyta</taxon>
        <taxon>Tracheophyta</taxon>
        <taxon>Spermatophyta</taxon>
        <taxon>Magnoliopsida</taxon>
        <taxon>eudicotyledons</taxon>
        <taxon>Gunneridae</taxon>
        <taxon>Pentapetalae</taxon>
        <taxon>rosids</taxon>
        <taxon>malvids</taxon>
        <taxon>Malvales</taxon>
        <taxon>Malvaceae</taxon>
        <taxon>Malvoideae</taxon>
        <taxon>Hibiscus</taxon>
    </lineage>
</organism>
<keyword evidence="2" id="KW-1185">Reference proteome</keyword>
<dbReference type="EMBL" id="VEPZ02001738">
    <property type="protein sequence ID" value="KAE8659151.1"/>
    <property type="molecule type" value="Genomic_DNA"/>
</dbReference>
<gene>
    <name evidence="1" type="ORF">F3Y22_tig00116964pilonHSYRG00199</name>
</gene>
<accession>A0A6A2WKA0</accession>
<proteinExistence type="predicted"/>
<evidence type="ECO:0000313" key="2">
    <source>
        <dbReference type="Proteomes" id="UP000436088"/>
    </source>
</evidence>
<protein>
    <submittedName>
        <fullName evidence="1">Uncharacterized protein</fullName>
    </submittedName>
</protein>